<dbReference type="EMBL" id="UZAN01046323">
    <property type="protein sequence ID" value="VDP84032.1"/>
    <property type="molecule type" value="Genomic_DNA"/>
</dbReference>
<dbReference type="OrthoDB" id="408493at2759"/>
<evidence type="ECO:0000256" key="2">
    <source>
        <dbReference type="ARBA" id="ARBA00022597"/>
    </source>
</evidence>
<dbReference type="Proteomes" id="UP000272942">
    <property type="component" value="Unassembled WGS sequence"/>
</dbReference>
<dbReference type="AlphaFoldDB" id="A0A183AP08"/>
<dbReference type="GO" id="GO:0015165">
    <property type="term" value="F:pyrimidine nucleotide-sugar transmembrane transporter activity"/>
    <property type="evidence" value="ECO:0007669"/>
    <property type="project" value="InterPro"/>
</dbReference>
<evidence type="ECO:0000313" key="7">
    <source>
        <dbReference type="EMBL" id="VDP84032.1"/>
    </source>
</evidence>
<keyword evidence="2" id="KW-0813">Transport</keyword>
<dbReference type="GO" id="GO:0000139">
    <property type="term" value="C:Golgi membrane"/>
    <property type="evidence" value="ECO:0007669"/>
    <property type="project" value="InterPro"/>
</dbReference>
<comment type="subcellular location">
    <subcellularLocation>
        <location evidence="1">Membrane</location>
        <topology evidence="1">Multi-pass membrane protein</topology>
    </subcellularLocation>
</comment>
<organism evidence="9">
    <name type="scientific">Echinostoma caproni</name>
    <dbReference type="NCBI Taxonomy" id="27848"/>
    <lineage>
        <taxon>Eukaryota</taxon>
        <taxon>Metazoa</taxon>
        <taxon>Spiralia</taxon>
        <taxon>Lophotrochozoa</taxon>
        <taxon>Platyhelminthes</taxon>
        <taxon>Trematoda</taxon>
        <taxon>Digenea</taxon>
        <taxon>Plagiorchiida</taxon>
        <taxon>Echinostomata</taxon>
        <taxon>Echinostomatoidea</taxon>
        <taxon>Echinostomatidae</taxon>
        <taxon>Echinostoma</taxon>
    </lineage>
</organism>
<evidence type="ECO:0000256" key="3">
    <source>
        <dbReference type="ARBA" id="ARBA00022692"/>
    </source>
</evidence>
<reference evidence="7 8" key="2">
    <citation type="submission" date="2018-11" db="EMBL/GenBank/DDBJ databases">
        <authorList>
            <consortium name="Pathogen Informatics"/>
        </authorList>
    </citation>
    <scope>NUCLEOTIDE SEQUENCE [LARGE SCALE GENOMIC DNA]</scope>
    <source>
        <strain evidence="7 8">Egypt</strain>
    </source>
</reference>
<dbReference type="Pfam" id="PF04142">
    <property type="entry name" value="Nuc_sug_transp"/>
    <property type="match status" value="1"/>
</dbReference>
<evidence type="ECO:0000313" key="9">
    <source>
        <dbReference type="WBParaSite" id="ECPE_0000871901-mRNA-1"/>
    </source>
</evidence>
<gene>
    <name evidence="7" type="ORF">ECPE_LOCUS8693</name>
</gene>
<dbReference type="InterPro" id="IPR007271">
    <property type="entry name" value="Nuc_sug_transpt"/>
</dbReference>
<proteinExistence type="predicted"/>
<feature type="transmembrane region" description="Helical" evidence="6">
    <location>
        <begin position="151"/>
        <end position="170"/>
    </location>
</feature>
<dbReference type="WBParaSite" id="ECPE_0000871901-mRNA-1">
    <property type="protein sequence ID" value="ECPE_0000871901-mRNA-1"/>
    <property type="gene ID" value="ECPE_0000871901"/>
</dbReference>
<dbReference type="NCBIfam" id="TIGR00803">
    <property type="entry name" value="nst"/>
    <property type="match status" value="1"/>
</dbReference>
<keyword evidence="3 6" id="KW-0812">Transmembrane</keyword>
<protein>
    <submittedName>
        <fullName evidence="9">UDP-N-acetylglucosamine transporter</fullName>
    </submittedName>
</protein>
<keyword evidence="4 6" id="KW-1133">Transmembrane helix</keyword>
<accession>A0A183AP08</accession>
<evidence type="ECO:0000313" key="8">
    <source>
        <dbReference type="Proteomes" id="UP000272942"/>
    </source>
</evidence>
<evidence type="ECO:0000256" key="1">
    <source>
        <dbReference type="ARBA" id="ARBA00004141"/>
    </source>
</evidence>
<name>A0A183AP08_9TREM</name>
<keyword evidence="5 6" id="KW-0472">Membrane</keyword>
<dbReference type="PANTHER" id="PTHR10231">
    <property type="entry name" value="NUCLEOTIDE-SUGAR TRANSMEMBRANE TRANSPORTER"/>
    <property type="match status" value="1"/>
</dbReference>
<reference evidence="9" key="1">
    <citation type="submission" date="2016-06" db="UniProtKB">
        <authorList>
            <consortium name="WormBaseParasite"/>
        </authorList>
    </citation>
    <scope>IDENTIFICATION</scope>
</reference>
<evidence type="ECO:0000256" key="5">
    <source>
        <dbReference type="ARBA" id="ARBA00023136"/>
    </source>
</evidence>
<feature type="transmembrane region" description="Helical" evidence="6">
    <location>
        <begin position="97"/>
        <end position="117"/>
    </location>
</feature>
<evidence type="ECO:0000256" key="4">
    <source>
        <dbReference type="ARBA" id="ARBA00022989"/>
    </source>
</evidence>
<keyword evidence="2" id="KW-0762">Sugar transport</keyword>
<sequence>MDTLGLSRAECYQARPRVVDKGIPSQRSDYRNSPYLCKDSAIDLLTRGSLSDLEYADDIVLLSEDPSIFGIAVGLFGVYTYDRTAVLEKGFFQGYNALTWLVVALQTCSGLGVAFVIKYADNILKGFAAGLSIILSSFVSYFILKDFTPSIATFVGAAMVICATILYGHVPKKEPETKTPV</sequence>
<keyword evidence="8" id="KW-1185">Reference proteome</keyword>
<feature type="transmembrane region" description="Helical" evidence="6">
    <location>
        <begin position="123"/>
        <end position="144"/>
    </location>
</feature>
<evidence type="ECO:0000256" key="6">
    <source>
        <dbReference type="SAM" id="Phobius"/>
    </source>
</evidence>